<feature type="non-terminal residue" evidence="1">
    <location>
        <position position="1"/>
    </location>
</feature>
<comment type="caution">
    <text evidence="1">The sequence shown here is derived from an EMBL/GenBank/DDBJ whole genome shotgun (WGS) entry which is preliminary data.</text>
</comment>
<dbReference type="Gene3D" id="3.40.50.300">
    <property type="entry name" value="P-loop containing nucleotide triphosphate hydrolases"/>
    <property type="match status" value="1"/>
</dbReference>
<dbReference type="AlphaFoldDB" id="X1NXG8"/>
<dbReference type="InterPro" id="IPR027417">
    <property type="entry name" value="P-loop_NTPase"/>
</dbReference>
<evidence type="ECO:0000313" key="1">
    <source>
        <dbReference type="EMBL" id="GAI48293.1"/>
    </source>
</evidence>
<proteinExistence type="predicted"/>
<sequence length="89" mass="9858">FESVYGHDHRFPLALKRGVGIDHADIPLWLRHMVERAFRRGDLPTLVANQAILEGVNFPIEDLIIGSLGSGLGQTGNKPVHVILSIEEH</sequence>
<protein>
    <submittedName>
        <fullName evidence="1">Uncharacterized protein</fullName>
    </submittedName>
</protein>
<gene>
    <name evidence="1" type="ORF">S06H3_60915</name>
</gene>
<organism evidence="1">
    <name type="scientific">marine sediment metagenome</name>
    <dbReference type="NCBI Taxonomy" id="412755"/>
    <lineage>
        <taxon>unclassified sequences</taxon>
        <taxon>metagenomes</taxon>
        <taxon>ecological metagenomes</taxon>
    </lineage>
</organism>
<accession>X1NXG8</accession>
<dbReference type="EMBL" id="BARV01039828">
    <property type="protein sequence ID" value="GAI48293.1"/>
    <property type="molecule type" value="Genomic_DNA"/>
</dbReference>
<name>X1NXG8_9ZZZZ</name>
<dbReference type="SUPFAM" id="SSF52540">
    <property type="entry name" value="P-loop containing nucleoside triphosphate hydrolases"/>
    <property type="match status" value="1"/>
</dbReference>
<reference evidence="1" key="1">
    <citation type="journal article" date="2014" name="Front. Microbiol.">
        <title>High frequency of phylogenetically diverse reductive dehalogenase-homologous genes in deep subseafloor sedimentary metagenomes.</title>
        <authorList>
            <person name="Kawai M."/>
            <person name="Futagami T."/>
            <person name="Toyoda A."/>
            <person name="Takaki Y."/>
            <person name="Nishi S."/>
            <person name="Hori S."/>
            <person name="Arai W."/>
            <person name="Tsubouchi T."/>
            <person name="Morono Y."/>
            <person name="Uchiyama I."/>
            <person name="Ito T."/>
            <person name="Fujiyama A."/>
            <person name="Inagaki F."/>
            <person name="Takami H."/>
        </authorList>
    </citation>
    <scope>NUCLEOTIDE SEQUENCE</scope>
    <source>
        <strain evidence="1">Expedition CK06-06</strain>
    </source>
</reference>